<reference evidence="2 5" key="2">
    <citation type="submission" date="2016-10" db="EMBL/GenBank/DDBJ databases">
        <title>Hydorgenophaga sp. LPB0072 isolated from gastropod.</title>
        <authorList>
            <person name="Kim E."/>
            <person name="Yi H."/>
        </authorList>
    </citation>
    <scope>NUCLEOTIDE SEQUENCE [LARGE SCALE GENOMIC DNA]</scope>
    <source>
        <strain evidence="2 5">LPB0072</strain>
    </source>
</reference>
<protein>
    <submittedName>
        <fullName evidence="2">Hemerythrin</fullName>
    </submittedName>
</protein>
<proteinExistence type="predicted"/>
<dbReference type="Proteomes" id="UP000185680">
    <property type="component" value="Chromosome"/>
</dbReference>
<dbReference type="RefSeq" id="WP_066085430.1">
    <property type="nucleotide sequence ID" value="NZ_CP017476.1"/>
</dbReference>
<evidence type="ECO:0000313" key="4">
    <source>
        <dbReference type="Proteomes" id="UP000185657"/>
    </source>
</evidence>
<dbReference type="InterPro" id="IPR018720">
    <property type="entry name" value="DUF2249"/>
</dbReference>
<feature type="domain" description="DUF2249" evidence="1">
    <location>
        <begin position="10"/>
        <end position="79"/>
    </location>
</feature>
<sequence length="98" mass="10627">MNTTTTAAPTVDLRALAPRERHPLVFSTFKALLPGEAMELINDHNPQPLLGQFESGLFGAFNWNLLENGPEQWRVQIVKPLATKPVHGVDSCCGSCGG</sequence>
<reference evidence="3 4" key="1">
    <citation type="submission" date="2016-02" db="EMBL/GenBank/DDBJ databases">
        <title>Draft genome sequence of Hydrogenophaga sp. LPB0072.</title>
        <authorList>
            <person name="Shin S.-K."/>
            <person name="Yi H."/>
        </authorList>
    </citation>
    <scope>NUCLEOTIDE SEQUENCE [LARGE SCALE GENOMIC DNA]</scope>
    <source>
        <strain evidence="3 4">LPB0072</strain>
    </source>
</reference>
<accession>A0A162W3F2</accession>
<evidence type="ECO:0000313" key="2">
    <source>
        <dbReference type="EMBL" id="AOW14428.1"/>
    </source>
</evidence>
<dbReference type="Proteomes" id="UP000185657">
    <property type="component" value="Unassembled WGS sequence"/>
</dbReference>
<keyword evidence="4" id="KW-1185">Reference proteome</keyword>
<name>A0A162W3F2_9BURK</name>
<dbReference type="Pfam" id="PF10006">
    <property type="entry name" value="DUF2249"/>
    <property type="match status" value="1"/>
</dbReference>
<evidence type="ECO:0000259" key="1">
    <source>
        <dbReference type="Pfam" id="PF10006"/>
    </source>
</evidence>
<organism evidence="2 5">
    <name type="scientific">Hydrogenophaga crassostreae</name>
    <dbReference type="NCBI Taxonomy" id="1763535"/>
    <lineage>
        <taxon>Bacteria</taxon>
        <taxon>Pseudomonadati</taxon>
        <taxon>Pseudomonadota</taxon>
        <taxon>Betaproteobacteria</taxon>
        <taxon>Burkholderiales</taxon>
        <taxon>Comamonadaceae</taxon>
        <taxon>Hydrogenophaga</taxon>
    </lineage>
</organism>
<dbReference type="OrthoDB" id="8451629at2"/>
<dbReference type="STRING" id="1763535.LPB072_17885"/>
<dbReference type="AlphaFoldDB" id="A0A162W3F2"/>
<dbReference type="KEGG" id="hyl:LPB072_17885"/>
<gene>
    <name evidence="2" type="ORF">LPB072_17885</name>
    <name evidence="3" type="ORF">LPB72_03150</name>
</gene>
<evidence type="ECO:0000313" key="3">
    <source>
        <dbReference type="EMBL" id="OAD43547.1"/>
    </source>
</evidence>
<dbReference type="EMBL" id="LVWD01000003">
    <property type="protein sequence ID" value="OAD43547.1"/>
    <property type="molecule type" value="Genomic_DNA"/>
</dbReference>
<dbReference type="EMBL" id="CP017476">
    <property type="protein sequence ID" value="AOW14428.1"/>
    <property type="molecule type" value="Genomic_DNA"/>
</dbReference>
<evidence type="ECO:0000313" key="5">
    <source>
        <dbReference type="Proteomes" id="UP000185680"/>
    </source>
</evidence>